<accession>A0A6C0P4E7</accession>
<dbReference type="Pfam" id="PF12904">
    <property type="entry name" value="Collagen_bind_2"/>
    <property type="match status" value="1"/>
</dbReference>
<dbReference type="KEGG" id="prz:GZH47_22955"/>
<dbReference type="Pfam" id="PF13204">
    <property type="entry name" value="Apiosidase"/>
    <property type="match status" value="1"/>
</dbReference>
<evidence type="ECO:0000259" key="1">
    <source>
        <dbReference type="Pfam" id="PF12904"/>
    </source>
</evidence>
<protein>
    <submittedName>
        <fullName evidence="3">DUF4038 domain-containing protein</fullName>
    </submittedName>
</protein>
<dbReference type="SUPFAM" id="SSF51445">
    <property type="entry name" value="(Trans)glycosidases"/>
    <property type="match status" value="1"/>
</dbReference>
<organism evidence="3 4">
    <name type="scientific">Paenibacillus rhizovicinus</name>
    <dbReference type="NCBI Taxonomy" id="2704463"/>
    <lineage>
        <taxon>Bacteria</taxon>
        <taxon>Bacillati</taxon>
        <taxon>Bacillota</taxon>
        <taxon>Bacilli</taxon>
        <taxon>Bacillales</taxon>
        <taxon>Paenibacillaceae</taxon>
        <taxon>Paenibacillus</taxon>
    </lineage>
</organism>
<dbReference type="PANTHER" id="PTHR37836:SF3">
    <property type="entry name" value="ENDOGLUCANASE"/>
    <property type="match status" value="1"/>
</dbReference>
<dbReference type="RefSeq" id="WP_162643358.1">
    <property type="nucleotide sequence ID" value="NZ_CP048286.1"/>
</dbReference>
<dbReference type="InterPro" id="IPR017853">
    <property type="entry name" value="GH"/>
</dbReference>
<feature type="domain" description="Putative collagen-binding" evidence="1">
    <location>
        <begin position="346"/>
        <end position="439"/>
    </location>
</feature>
<evidence type="ECO:0000313" key="4">
    <source>
        <dbReference type="Proteomes" id="UP000479114"/>
    </source>
</evidence>
<reference evidence="3 4" key="1">
    <citation type="submission" date="2020-02" db="EMBL/GenBank/DDBJ databases">
        <title>Paenibacillus sp. nov., isolated from rhizosphere soil of tomato.</title>
        <authorList>
            <person name="Weon H.-Y."/>
            <person name="Lee S.A."/>
        </authorList>
    </citation>
    <scope>NUCLEOTIDE SEQUENCE [LARGE SCALE GENOMIC DNA]</scope>
    <source>
        <strain evidence="3 4">14171R-81</strain>
    </source>
</reference>
<dbReference type="Gene3D" id="3.20.20.80">
    <property type="entry name" value="Glycosidases"/>
    <property type="match status" value="1"/>
</dbReference>
<dbReference type="InterPro" id="IPR025277">
    <property type="entry name" value="Apiosidase-like_cat_dom"/>
</dbReference>
<dbReference type="PANTHER" id="PTHR37836">
    <property type="entry name" value="LMO1036 PROTEIN"/>
    <property type="match status" value="1"/>
</dbReference>
<dbReference type="Proteomes" id="UP000479114">
    <property type="component" value="Chromosome"/>
</dbReference>
<gene>
    <name evidence="3" type="ORF">GZH47_22955</name>
</gene>
<evidence type="ECO:0000259" key="2">
    <source>
        <dbReference type="Pfam" id="PF13204"/>
    </source>
</evidence>
<keyword evidence="4" id="KW-1185">Reference proteome</keyword>
<feature type="domain" description="Apiosidase-like catalytic" evidence="2">
    <location>
        <begin position="7"/>
        <end position="342"/>
    </location>
</feature>
<sequence length="443" mass="50219">MQQLRISEDKRWLNMADGTPFVWIGDTAWELFNRLTREEAAYYFAKRKEQGFNVIQAALLAEMNGLKAGNAYGEVPLHELDSDRPNESYFELADEMIRMAGEHGMYMALLPAWGDKVLEPGDGPRIFNPAYGNQGAEAAIDRAYRYGRWLGSRYRDEPNIVWVLGGDRDYTESSDPHGTLKELWRSMARGLKDGDGGSHLITFHVCRGSSIYFPADEWLDFHMAGSYHFARDLETSYQFIERDYGRFPIKPALDAEPRYEDHPINWLPENGYFDDYETRQGAYWSVFAGACGHTYGCHDVWQFHGPAFEPVCYPRTHWREALSLPGANQMAILRRLMESRPLQGRVPAQELLRYNYTGGDRVSVMRGEGYVWVYSPKGRTFELDLSGFGNASFTAAWLDPRSGDSLQSDTTASAGGIADRAAAFVPPSSGRGSDWILVLSREE</sequence>
<proteinExistence type="predicted"/>
<evidence type="ECO:0000313" key="3">
    <source>
        <dbReference type="EMBL" id="QHW33369.1"/>
    </source>
</evidence>
<name>A0A6C0P4E7_9BACL</name>
<dbReference type="AlphaFoldDB" id="A0A6C0P4E7"/>
<dbReference type="EMBL" id="CP048286">
    <property type="protein sequence ID" value="QHW33369.1"/>
    <property type="molecule type" value="Genomic_DNA"/>
</dbReference>
<dbReference type="InterPro" id="IPR024749">
    <property type="entry name" value="Collagen-bd_put"/>
</dbReference>